<dbReference type="EMBL" id="HBUF01339444">
    <property type="protein sequence ID" value="CAG6700471.1"/>
    <property type="molecule type" value="Transcribed_RNA"/>
</dbReference>
<sequence>MMKRFFVPRTPRQASRCHDFLHKELSTRLLPVLSVSKHDSETSLQPHSSRSLQLHTPNLCLHAAESHNFTRSQRTPRSNITQRLPLERNLVHVFPLFEQTQSCAQRQDNCTLV</sequence>
<proteinExistence type="predicted"/>
<name>A0A8D8U942_9HEMI</name>
<protein>
    <submittedName>
        <fullName evidence="1">Uncharacterized protein</fullName>
    </submittedName>
</protein>
<reference evidence="1" key="1">
    <citation type="submission" date="2021-05" db="EMBL/GenBank/DDBJ databases">
        <authorList>
            <person name="Alioto T."/>
            <person name="Alioto T."/>
            <person name="Gomez Garrido J."/>
        </authorList>
    </citation>
    <scope>NUCLEOTIDE SEQUENCE</scope>
</reference>
<dbReference type="AlphaFoldDB" id="A0A8D8U942"/>
<evidence type="ECO:0000313" key="1">
    <source>
        <dbReference type="EMBL" id="CAG6700471.1"/>
    </source>
</evidence>
<organism evidence="1">
    <name type="scientific">Cacopsylla melanoneura</name>
    <dbReference type="NCBI Taxonomy" id="428564"/>
    <lineage>
        <taxon>Eukaryota</taxon>
        <taxon>Metazoa</taxon>
        <taxon>Ecdysozoa</taxon>
        <taxon>Arthropoda</taxon>
        <taxon>Hexapoda</taxon>
        <taxon>Insecta</taxon>
        <taxon>Pterygota</taxon>
        <taxon>Neoptera</taxon>
        <taxon>Paraneoptera</taxon>
        <taxon>Hemiptera</taxon>
        <taxon>Sternorrhyncha</taxon>
        <taxon>Psylloidea</taxon>
        <taxon>Psyllidae</taxon>
        <taxon>Psyllinae</taxon>
        <taxon>Cacopsylla</taxon>
    </lineage>
</organism>
<accession>A0A8D8U942</accession>